<sequence length="284" mass="33839">MFYITKHNYYKNIICKLDIDIPTIEKTGFFSSYKLDLFDLDLSYFAKNEREMLIISDHLFRNISNINKNVIFKQIKHKENNWVYKLSVPAYHADRHCPNLTKEFNNIRIPYSLEPSLCKEYRQFFIDNKDRYGNKAGLIEPKVFARKLKEKFNLSEELDELLENHILPEIRENSGVECVNITVEQLIDEINELIDIFKNFIKKEQISGLLSRRSWLSTKDDSELSETERESMQKVYEQKRRICARILAFHFQHFEKEGFNISENLLEMLGFQACPNCCKHIIPF</sequence>
<dbReference type="Proteomes" id="UP000032871">
    <property type="component" value="Unassembled WGS sequence"/>
</dbReference>
<gene>
    <name evidence="1" type="ORF">HMPREF9064_1744</name>
</gene>
<dbReference type="GeneID" id="60799187"/>
<dbReference type="EMBL" id="AEPS01000014">
    <property type="protein sequence ID" value="EFU66815.1"/>
    <property type="molecule type" value="Genomic_DNA"/>
</dbReference>
<dbReference type="RefSeq" id="WP_006719565.1">
    <property type="nucleotide sequence ID" value="NZ_GL622200.1"/>
</dbReference>
<dbReference type="AlphaFoldDB" id="E6L012"/>
<comment type="caution">
    <text evidence="1">The sequence shown here is derived from an EMBL/GenBank/DDBJ whole genome shotgun (WGS) entry which is preliminary data.</text>
</comment>
<evidence type="ECO:0000313" key="1">
    <source>
        <dbReference type="EMBL" id="EFU66815.1"/>
    </source>
</evidence>
<keyword evidence="2" id="KW-1185">Reference proteome</keyword>
<organism evidence="1 2">
    <name type="scientific">Aggregatibacter segnis ATCC 33393</name>
    <dbReference type="NCBI Taxonomy" id="888057"/>
    <lineage>
        <taxon>Bacteria</taxon>
        <taxon>Pseudomonadati</taxon>
        <taxon>Pseudomonadota</taxon>
        <taxon>Gammaproteobacteria</taxon>
        <taxon>Pasteurellales</taxon>
        <taxon>Pasteurellaceae</taxon>
        <taxon>Aggregatibacter</taxon>
    </lineage>
</organism>
<dbReference type="HOGENOM" id="CLU_978740_0_0_6"/>
<evidence type="ECO:0000313" key="2">
    <source>
        <dbReference type="Proteomes" id="UP000032871"/>
    </source>
</evidence>
<proteinExistence type="predicted"/>
<dbReference type="OrthoDB" id="5677905at2"/>
<protein>
    <submittedName>
        <fullName evidence="1">Uncharacterized protein</fullName>
    </submittedName>
</protein>
<accession>E6L012</accession>
<reference evidence="1 2" key="1">
    <citation type="submission" date="2010-12" db="EMBL/GenBank/DDBJ databases">
        <authorList>
            <person name="Muzny D."/>
            <person name="Qin X."/>
            <person name="Deng J."/>
            <person name="Jiang H."/>
            <person name="Liu Y."/>
            <person name="Qu J."/>
            <person name="Song X.-Z."/>
            <person name="Zhang L."/>
            <person name="Thornton R."/>
            <person name="Coyle M."/>
            <person name="Francisco L."/>
            <person name="Jackson L."/>
            <person name="Javaid M."/>
            <person name="Korchina V."/>
            <person name="Kovar C."/>
            <person name="Mata R."/>
            <person name="Mathew T."/>
            <person name="Ngo R."/>
            <person name="Nguyen L."/>
            <person name="Nguyen N."/>
            <person name="Okwuonu G."/>
            <person name="Ongeri F."/>
            <person name="Pham C."/>
            <person name="Simmons D."/>
            <person name="Wilczek-Boney K."/>
            <person name="Hale W."/>
            <person name="Jakkamsetti A."/>
            <person name="Pham P."/>
            <person name="Ruth R."/>
            <person name="San Lucas F."/>
            <person name="Warren J."/>
            <person name="Zhang J."/>
            <person name="Zhao Z."/>
            <person name="Zhou C."/>
            <person name="Zhu D."/>
            <person name="Lee S."/>
            <person name="Bess C."/>
            <person name="Blankenburg K."/>
            <person name="Forbes L."/>
            <person name="Fu Q."/>
            <person name="Gubbala S."/>
            <person name="Hirani K."/>
            <person name="Jayaseelan J.C."/>
            <person name="Lara F."/>
            <person name="Munidasa M."/>
            <person name="Palculict T."/>
            <person name="Patil S."/>
            <person name="Pu L.-L."/>
            <person name="Saada N."/>
            <person name="Tang L."/>
            <person name="Weissenberger G."/>
            <person name="Zhu Y."/>
            <person name="Hemphill L."/>
            <person name="Shang Y."/>
            <person name="Youmans B."/>
            <person name="Ayvaz T."/>
            <person name="Ross M."/>
            <person name="Santibanez J."/>
            <person name="Aqrawi P."/>
            <person name="Gross S."/>
            <person name="Joshi V."/>
            <person name="Fowler G."/>
            <person name="Nazareth L."/>
            <person name="Reid J."/>
            <person name="Worley K."/>
            <person name="Petrosino J."/>
            <person name="Highlander S."/>
            <person name="Gibbs R."/>
        </authorList>
    </citation>
    <scope>NUCLEOTIDE SEQUENCE [LARGE SCALE GENOMIC DNA]</scope>
    <source>
        <strain evidence="1 2">ATCC 33393</strain>
    </source>
</reference>
<name>E6L012_9PAST</name>